<feature type="transmembrane region" description="Helical" evidence="2">
    <location>
        <begin position="529"/>
        <end position="549"/>
    </location>
</feature>
<dbReference type="InterPro" id="IPR020846">
    <property type="entry name" value="MFS_dom"/>
</dbReference>
<evidence type="ECO:0000313" key="4">
    <source>
        <dbReference type="EMBL" id="OWF54662.1"/>
    </source>
</evidence>
<comment type="caution">
    <text evidence="4">The sequence shown here is derived from an EMBL/GenBank/DDBJ whole genome shotgun (WGS) entry which is preliminary data.</text>
</comment>
<dbReference type="GO" id="GO:0008028">
    <property type="term" value="F:monocarboxylic acid transmembrane transporter activity"/>
    <property type="evidence" value="ECO:0007669"/>
    <property type="project" value="TreeGrafter"/>
</dbReference>
<evidence type="ECO:0000256" key="2">
    <source>
        <dbReference type="SAM" id="Phobius"/>
    </source>
</evidence>
<feature type="transmembrane region" description="Helical" evidence="2">
    <location>
        <begin position="120"/>
        <end position="144"/>
    </location>
</feature>
<reference evidence="4 5" key="1">
    <citation type="journal article" date="2017" name="Nat. Ecol. Evol.">
        <title>Scallop genome provides insights into evolution of bilaterian karyotype and development.</title>
        <authorList>
            <person name="Wang S."/>
            <person name="Zhang J."/>
            <person name="Jiao W."/>
            <person name="Li J."/>
            <person name="Xun X."/>
            <person name="Sun Y."/>
            <person name="Guo X."/>
            <person name="Huan P."/>
            <person name="Dong B."/>
            <person name="Zhang L."/>
            <person name="Hu X."/>
            <person name="Sun X."/>
            <person name="Wang J."/>
            <person name="Zhao C."/>
            <person name="Wang Y."/>
            <person name="Wang D."/>
            <person name="Huang X."/>
            <person name="Wang R."/>
            <person name="Lv J."/>
            <person name="Li Y."/>
            <person name="Zhang Z."/>
            <person name="Liu B."/>
            <person name="Lu W."/>
            <person name="Hui Y."/>
            <person name="Liang J."/>
            <person name="Zhou Z."/>
            <person name="Hou R."/>
            <person name="Li X."/>
            <person name="Liu Y."/>
            <person name="Li H."/>
            <person name="Ning X."/>
            <person name="Lin Y."/>
            <person name="Zhao L."/>
            <person name="Xing Q."/>
            <person name="Dou J."/>
            <person name="Li Y."/>
            <person name="Mao J."/>
            <person name="Guo H."/>
            <person name="Dou H."/>
            <person name="Li T."/>
            <person name="Mu C."/>
            <person name="Jiang W."/>
            <person name="Fu Q."/>
            <person name="Fu X."/>
            <person name="Miao Y."/>
            <person name="Liu J."/>
            <person name="Yu Q."/>
            <person name="Li R."/>
            <person name="Liao H."/>
            <person name="Li X."/>
            <person name="Kong Y."/>
            <person name="Jiang Z."/>
            <person name="Chourrout D."/>
            <person name="Li R."/>
            <person name="Bao Z."/>
        </authorList>
    </citation>
    <scope>NUCLEOTIDE SEQUENCE [LARGE SCALE GENOMIC DNA]</scope>
    <source>
        <strain evidence="4 5">PY_sf001</strain>
    </source>
</reference>
<evidence type="ECO:0000256" key="1">
    <source>
        <dbReference type="ARBA" id="ARBA00004141"/>
    </source>
</evidence>
<dbReference type="AlphaFoldDB" id="A0A210R108"/>
<keyword evidence="2" id="KW-0472">Membrane</keyword>
<comment type="subcellular location">
    <subcellularLocation>
        <location evidence="1">Membrane</location>
        <topology evidence="1">Multi-pass membrane protein</topology>
    </subcellularLocation>
</comment>
<dbReference type="InterPro" id="IPR011701">
    <property type="entry name" value="MFS"/>
</dbReference>
<feature type="transmembrane region" description="Helical" evidence="2">
    <location>
        <begin position="477"/>
        <end position="494"/>
    </location>
</feature>
<dbReference type="EMBL" id="NEDP02000942">
    <property type="protein sequence ID" value="OWF54662.1"/>
    <property type="molecule type" value="Genomic_DNA"/>
</dbReference>
<proteinExistence type="predicted"/>
<keyword evidence="2" id="KW-1133">Transmembrane helix</keyword>
<dbReference type="InterPro" id="IPR036259">
    <property type="entry name" value="MFS_trans_sf"/>
</dbReference>
<dbReference type="Proteomes" id="UP000242188">
    <property type="component" value="Unassembled WGS sequence"/>
</dbReference>
<feature type="transmembrane region" description="Helical" evidence="2">
    <location>
        <begin position="500"/>
        <end position="517"/>
    </location>
</feature>
<dbReference type="Gene3D" id="1.20.1250.20">
    <property type="entry name" value="MFS general substrate transporter like domains"/>
    <property type="match status" value="2"/>
</dbReference>
<dbReference type="PANTHER" id="PTHR11360:SF306">
    <property type="entry name" value="RE01051P"/>
    <property type="match status" value="1"/>
</dbReference>
<dbReference type="PROSITE" id="PS50850">
    <property type="entry name" value="MFS"/>
    <property type="match status" value="1"/>
</dbReference>
<keyword evidence="5" id="KW-1185">Reference proteome</keyword>
<feature type="transmembrane region" description="Helical" evidence="2">
    <location>
        <begin position="444"/>
        <end position="465"/>
    </location>
</feature>
<feature type="domain" description="Major facilitator superfamily (MFS) profile" evidence="3">
    <location>
        <begin position="50"/>
        <end position="596"/>
    </location>
</feature>
<dbReference type="PANTHER" id="PTHR11360">
    <property type="entry name" value="MONOCARBOXYLATE TRANSPORTER"/>
    <property type="match status" value="1"/>
</dbReference>
<feature type="transmembrane region" description="Helical" evidence="2">
    <location>
        <begin position="50"/>
        <end position="69"/>
    </location>
</feature>
<dbReference type="Pfam" id="PF07690">
    <property type="entry name" value="MFS_1"/>
    <property type="match status" value="2"/>
</dbReference>
<evidence type="ECO:0000259" key="3">
    <source>
        <dbReference type="PROSITE" id="PS50850"/>
    </source>
</evidence>
<dbReference type="CDD" id="cd17352">
    <property type="entry name" value="MFS_MCT_SLC16"/>
    <property type="match status" value="1"/>
</dbReference>
<dbReference type="SUPFAM" id="SSF103473">
    <property type="entry name" value="MFS general substrate transporter"/>
    <property type="match status" value="1"/>
</dbReference>
<feature type="transmembrane region" description="Helical" evidence="2">
    <location>
        <begin position="408"/>
        <end position="432"/>
    </location>
</feature>
<feature type="transmembrane region" description="Helical" evidence="2">
    <location>
        <begin position="203"/>
        <end position="227"/>
    </location>
</feature>
<dbReference type="OrthoDB" id="6286464at2759"/>
<protein>
    <submittedName>
        <fullName evidence="4">Monocarboxylate transporter 12-B</fullName>
    </submittedName>
</protein>
<feature type="transmembrane region" description="Helical" evidence="2">
    <location>
        <begin position="150"/>
        <end position="171"/>
    </location>
</feature>
<dbReference type="InterPro" id="IPR050327">
    <property type="entry name" value="Proton-linked_MCT"/>
</dbReference>
<sequence length="598" mass="64084">MAGEKNESGDSPSSILDIAPVAPLLCSEEKPSNDEVPPVTDTVPPADGGWGWFVVLGSFLAHLIIGGFMRSGGVIFIELQHKFHQSASETAWAVSLHTSLRLLFGPLASMLCNRFSCRTVTIIGSLVSAISVLASGFVTNLFFLYLTNGLLLGIGQALMYTTSVAIVGLYFHSRRGTAVGIANAGVGAGTFLFPPLLEIMFGQYSFLGTFLIMAGLFLNGVVCGALYRPLNVDEELVVEYNEPHNGSHKVTENGSVILFHFSRDDLRALSHSSLCYDINILGSIQHLNKPTNFNFIQVPGCTSGSTGDIMGQHGRLRADSESRSRRAMPLLGSDFDLTNERIRSGSDITPLQKQAFLNNMNAKSDMLQVTGIKRLKSETLSEPESDETAVDVSKKKVLDLSPLKDLRFATLGVGIGLLTLSFQSSFVFLPPLVLQKGLSESQGAFLVSITGAMETFGSVSSGFLVDLDVVRPHRLTFYNAAMVLLGVLTLAMPFLDFFVLLAFVCGVYGCVLGMCLAQKATFVVDITGIDNLVSSFGILVCFQGIGTLIGPPLAGAIKDMTGRYTDGFLVGGVILIIAGFIQAGGLLLHRLSHSKKDT</sequence>
<accession>A0A210R108</accession>
<feature type="transmembrane region" description="Helical" evidence="2">
    <location>
        <begin position="569"/>
        <end position="588"/>
    </location>
</feature>
<organism evidence="4 5">
    <name type="scientific">Mizuhopecten yessoensis</name>
    <name type="common">Japanese scallop</name>
    <name type="synonym">Patinopecten yessoensis</name>
    <dbReference type="NCBI Taxonomy" id="6573"/>
    <lineage>
        <taxon>Eukaryota</taxon>
        <taxon>Metazoa</taxon>
        <taxon>Spiralia</taxon>
        <taxon>Lophotrochozoa</taxon>
        <taxon>Mollusca</taxon>
        <taxon>Bivalvia</taxon>
        <taxon>Autobranchia</taxon>
        <taxon>Pteriomorphia</taxon>
        <taxon>Pectinida</taxon>
        <taxon>Pectinoidea</taxon>
        <taxon>Pectinidae</taxon>
        <taxon>Mizuhopecten</taxon>
    </lineage>
</organism>
<keyword evidence="2" id="KW-0812">Transmembrane</keyword>
<dbReference type="GO" id="GO:0016020">
    <property type="term" value="C:membrane"/>
    <property type="evidence" value="ECO:0007669"/>
    <property type="project" value="UniProtKB-SubCell"/>
</dbReference>
<gene>
    <name evidence="4" type="ORF">KP79_PYT04388</name>
</gene>
<evidence type="ECO:0000313" key="5">
    <source>
        <dbReference type="Proteomes" id="UP000242188"/>
    </source>
</evidence>
<name>A0A210R108_MIZYE</name>
<feature type="transmembrane region" description="Helical" evidence="2">
    <location>
        <begin position="178"/>
        <end position="197"/>
    </location>
</feature>